<keyword evidence="1" id="KW-0472">Membrane</keyword>
<dbReference type="AlphaFoldDB" id="A0A1F6DBM2"/>
<keyword evidence="1" id="KW-0812">Transmembrane</keyword>
<evidence type="ECO:0000313" key="3">
    <source>
        <dbReference type="Proteomes" id="UP000178042"/>
    </source>
</evidence>
<dbReference type="EMBL" id="MFLD01000034">
    <property type="protein sequence ID" value="OGG58806.1"/>
    <property type="molecule type" value="Genomic_DNA"/>
</dbReference>
<feature type="transmembrane region" description="Helical" evidence="1">
    <location>
        <begin position="7"/>
        <end position="31"/>
    </location>
</feature>
<organism evidence="2 3">
    <name type="scientific">Candidatus Kaiserbacteria bacterium RIFCSPHIGHO2_02_FULL_49_16</name>
    <dbReference type="NCBI Taxonomy" id="1798490"/>
    <lineage>
        <taxon>Bacteria</taxon>
        <taxon>Candidatus Kaiseribacteriota</taxon>
    </lineage>
</organism>
<evidence type="ECO:0000256" key="1">
    <source>
        <dbReference type="SAM" id="Phobius"/>
    </source>
</evidence>
<protein>
    <recommendedName>
        <fullName evidence="4">Mercuric transport protein MerT</fullName>
    </recommendedName>
</protein>
<accession>A0A1F6DBM2</accession>
<sequence length="122" mass="13825">MKIKDIFAITSLPVIAASLCCITPIVVLLAGLGTATLASTMADILYGEYRWVFRLFGFVLLLGAIFFYLRRQRGICTLDEAKKRRTEIFNIVLISLAFGIVGYFFFLYVVVHYIGVFLGIWR</sequence>
<name>A0A1F6DBM2_9BACT</name>
<proteinExistence type="predicted"/>
<dbReference type="Gene3D" id="1.10.287.910">
    <property type="entry name" value="bacterial mercury transporter, merf"/>
    <property type="match status" value="1"/>
</dbReference>
<evidence type="ECO:0008006" key="4">
    <source>
        <dbReference type="Google" id="ProtNLM"/>
    </source>
</evidence>
<gene>
    <name evidence="2" type="ORF">A3C86_02265</name>
</gene>
<evidence type="ECO:0000313" key="2">
    <source>
        <dbReference type="EMBL" id="OGG58806.1"/>
    </source>
</evidence>
<feature type="transmembrane region" description="Helical" evidence="1">
    <location>
        <begin position="89"/>
        <end position="121"/>
    </location>
</feature>
<dbReference type="Proteomes" id="UP000178042">
    <property type="component" value="Unassembled WGS sequence"/>
</dbReference>
<keyword evidence="1" id="KW-1133">Transmembrane helix</keyword>
<comment type="caution">
    <text evidence="2">The sequence shown here is derived from an EMBL/GenBank/DDBJ whole genome shotgun (WGS) entry which is preliminary data.</text>
</comment>
<feature type="transmembrane region" description="Helical" evidence="1">
    <location>
        <begin position="51"/>
        <end position="69"/>
    </location>
</feature>
<reference evidence="2 3" key="1">
    <citation type="journal article" date="2016" name="Nat. Commun.">
        <title>Thousands of microbial genomes shed light on interconnected biogeochemical processes in an aquifer system.</title>
        <authorList>
            <person name="Anantharaman K."/>
            <person name="Brown C.T."/>
            <person name="Hug L.A."/>
            <person name="Sharon I."/>
            <person name="Castelle C.J."/>
            <person name="Probst A.J."/>
            <person name="Thomas B.C."/>
            <person name="Singh A."/>
            <person name="Wilkins M.J."/>
            <person name="Karaoz U."/>
            <person name="Brodie E.L."/>
            <person name="Williams K.H."/>
            <person name="Hubbard S.S."/>
            <person name="Banfield J.F."/>
        </authorList>
    </citation>
    <scope>NUCLEOTIDE SEQUENCE [LARGE SCALE GENOMIC DNA]</scope>
</reference>